<dbReference type="InterPro" id="IPR010035">
    <property type="entry name" value="Thi_S"/>
</dbReference>
<dbReference type="CDD" id="cd00565">
    <property type="entry name" value="Ubl_ThiS"/>
    <property type="match status" value="1"/>
</dbReference>
<dbReference type="SUPFAM" id="SSF54285">
    <property type="entry name" value="MoaD/ThiS"/>
    <property type="match status" value="1"/>
</dbReference>
<organism evidence="1">
    <name type="scientific">gut metagenome</name>
    <dbReference type="NCBI Taxonomy" id="749906"/>
    <lineage>
        <taxon>unclassified sequences</taxon>
        <taxon>metagenomes</taxon>
        <taxon>organismal metagenomes</taxon>
    </lineage>
</organism>
<dbReference type="PANTHER" id="PTHR34472:SF1">
    <property type="entry name" value="SULFUR CARRIER PROTEIN THIS"/>
    <property type="match status" value="1"/>
</dbReference>
<gene>
    <name evidence="1" type="ORF">EVA_21655</name>
</gene>
<dbReference type="EMBL" id="AMCI01008961">
    <property type="protein sequence ID" value="EJW90231.1"/>
    <property type="molecule type" value="Genomic_DNA"/>
</dbReference>
<dbReference type="Gene3D" id="3.10.20.30">
    <property type="match status" value="1"/>
</dbReference>
<evidence type="ECO:0000313" key="1">
    <source>
        <dbReference type="EMBL" id="EJW90231.1"/>
    </source>
</evidence>
<dbReference type="AlphaFoldDB" id="J9F5Q8"/>
<name>J9F5Q8_9ZZZZ</name>
<proteinExistence type="predicted"/>
<dbReference type="InterPro" id="IPR012675">
    <property type="entry name" value="Beta-grasp_dom_sf"/>
</dbReference>
<accession>J9F5Q8</accession>
<dbReference type="PANTHER" id="PTHR34472">
    <property type="entry name" value="SULFUR CARRIER PROTEIN THIS"/>
    <property type="match status" value="1"/>
</dbReference>
<comment type="caution">
    <text evidence="1">The sequence shown here is derived from an EMBL/GenBank/DDBJ whole genome shotgun (WGS) entry which is preliminary data.</text>
</comment>
<reference evidence="1" key="1">
    <citation type="journal article" date="2012" name="PLoS ONE">
        <title>Gene sets for utilization of primary and secondary nutrition supplies in the distal gut of endangered iberian lynx.</title>
        <authorList>
            <person name="Alcaide M."/>
            <person name="Messina E."/>
            <person name="Richter M."/>
            <person name="Bargiela R."/>
            <person name="Peplies J."/>
            <person name="Huws S.A."/>
            <person name="Newbold C.J."/>
            <person name="Golyshin P.N."/>
            <person name="Simon M.A."/>
            <person name="Lopez G."/>
            <person name="Yakimov M.M."/>
            <person name="Ferrer M."/>
        </authorList>
    </citation>
    <scope>NUCLEOTIDE SEQUENCE</scope>
</reference>
<sequence length="65" mass="7079">MKIIVNNQELETQASSLLSLAQELKLPEKGIAIAVNNHLIPRMEWSDYALQEGTCIVIIKAACGG</sequence>
<dbReference type="InterPro" id="IPR016155">
    <property type="entry name" value="Mopterin_synth/thiamin_S_b"/>
</dbReference>
<dbReference type="InterPro" id="IPR003749">
    <property type="entry name" value="ThiS/MoaD-like"/>
</dbReference>
<dbReference type="Pfam" id="PF02597">
    <property type="entry name" value="ThiS"/>
    <property type="match status" value="1"/>
</dbReference>
<dbReference type="NCBIfam" id="TIGR01683">
    <property type="entry name" value="thiS"/>
    <property type="match status" value="1"/>
</dbReference>
<protein>
    <submittedName>
        <fullName evidence="1">ThiS, thiamine-biosynthesis</fullName>
    </submittedName>
</protein>